<keyword evidence="3" id="KW-0808">Transferase</keyword>
<keyword evidence="4" id="KW-1185">Reference proteome</keyword>
<dbReference type="HOGENOM" id="CLU_983305_0_0_0"/>
<dbReference type="SUPFAM" id="SSF111331">
    <property type="entry name" value="NAD kinase/diacylglycerol kinase-like"/>
    <property type="match status" value="1"/>
</dbReference>
<feature type="domain" description="DAGKc" evidence="2">
    <location>
        <begin position="7"/>
        <end position="138"/>
    </location>
</feature>
<dbReference type="Pfam" id="PF00781">
    <property type="entry name" value="DAGK_cat"/>
    <property type="match status" value="1"/>
</dbReference>
<gene>
    <name evidence="3" type="ordered locus">Thein_2082</name>
</gene>
<reference evidence="3 4" key="2">
    <citation type="journal article" date="2012" name="Stand. Genomic Sci.">
        <title>Complete genome sequence of the thermophilic sulfate-reducing ocean bacterium Thermodesulfatator indicus type strain (CIR29812(T)).</title>
        <authorList>
            <person name="Anderson I."/>
            <person name="Saunders E."/>
            <person name="Lapidus A."/>
            <person name="Nolan M."/>
            <person name="Lucas S."/>
            <person name="Tice H."/>
            <person name="Del Rio T.G."/>
            <person name="Cheng J.F."/>
            <person name="Han C."/>
            <person name="Tapia R."/>
            <person name="Goodwin L.A."/>
            <person name="Pitluck S."/>
            <person name="Liolios K."/>
            <person name="Mavromatis K."/>
            <person name="Pagani I."/>
            <person name="Ivanova N."/>
            <person name="Mikhailova N."/>
            <person name="Pati A."/>
            <person name="Chen A."/>
            <person name="Palaniappan K."/>
            <person name="Land M."/>
            <person name="Hauser L."/>
            <person name="Jeffries C.D."/>
            <person name="Chang Y.J."/>
            <person name="Brambilla E.M."/>
            <person name="Rohde M."/>
            <person name="Spring S."/>
            <person name="Goker M."/>
            <person name="Detter J.C."/>
            <person name="Woyke T."/>
            <person name="Bristow J."/>
            <person name="Eisen J.A."/>
            <person name="Markowitz V."/>
            <person name="Hugenholtz P."/>
            <person name="Kyrpides N.C."/>
            <person name="Klenk H.P."/>
        </authorList>
    </citation>
    <scope>NUCLEOTIDE SEQUENCE [LARGE SCALE GENOMIC DNA]</scope>
    <source>
        <strain evidence="4">DSM 15286 / JCM 11887 / CIR29812</strain>
    </source>
</reference>
<dbReference type="InParanoid" id="F8ADB6"/>
<accession>F8ADB6</accession>
<dbReference type="InterPro" id="IPR017438">
    <property type="entry name" value="ATP-NAD_kinase_N"/>
</dbReference>
<dbReference type="InterPro" id="IPR001206">
    <property type="entry name" value="Diacylglycerol_kinase_cat_dom"/>
</dbReference>
<dbReference type="GO" id="GO:0016301">
    <property type="term" value="F:kinase activity"/>
    <property type="evidence" value="ECO:0007669"/>
    <property type="project" value="UniProtKB-KW"/>
</dbReference>
<dbReference type="Proteomes" id="UP000006793">
    <property type="component" value="Chromosome"/>
</dbReference>
<dbReference type="STRING" id="667014.Thein_2082"/>
<dbReference type="PaxDb" id="667014-Thein_2082"/>
<dbReference type="OrthoDB" id="142078at2"/>
<dbReference type="Gene3D" id="3.40.50.10330">
    <property type="entry name" value="Probable inorganic polyphosphate/atp-NAD kinase, domain 1"/>
    <property type="match status" value="1"/>
</dbReference>
<evidence type="ECO:0000313" key="3">
    <source>
        <dbReference type="EMBL" id="AEH45931.1"/>
    </source>
</evidence>
<evidence type="ECO:0000259" key="2">
    <source>
        <dbReference type="PROSITE" id="PS50146"/>
    </source>
</evidence>
<dbReference type="PROSITE" id="PS50146">
    <property type="entry name" value="DAGK"/>
    <property type="match status" value="1"/>
</dbReference>
<name>F8ADB6_THEID</name>
<keyword evidence="3" id="KW-0418">Kinase</keyword>
<dbReference type="RefSeq" id="WP_013908670.1">
    <property type="nucleotide sequence ID" value="NC_015681.1"/>
</dbReference>
<evidence type="ECO:0000313" key="4">
    <source>
        <dbReference type="Proteomes" id="UP000006793"/>
    </source>
</evidence>
<dbReference type="KEGG" id="tid:Thein_2082"/>
<keyword evidence="1" id="KW-0812">Transmembrane</keyword>
<dbReference type="EMBL" id="CP002683">
    <property type="protein sequence ID" value="AEH45931.1"/>
    <property type="molecule type" value="Genomic_DNA"/>
</dbReference>
<reference evidence="4" key="1">
    <citation type="submission" date="2011-04" db="EMBL/GenBank/DDBJ databases">
        <title>The complete genome of Thermodesulfatator indicus DSM 15286.</title>
        <authorList>
            <person name="Lucas S."/>
            <person name="Copeland A."/>
            <person name="Lapidus A."/>
            <person name="Bruce D."/>
            <person name="Goodwin L."/>
            <person name="Pitluck S."/>
            <person name="Peters L."/>
            <person name="Kyrpides N."/>
            <person name="Mavromatis K."/>
            <person name="Pagani I."/>
            <person name="Ivanova N."/>
            <person name="Saunders L."/>
            <person name="Detter J.C."/>
            <person name="Tapia R."/>
            <person name="Han C."/>
            <person name="Land M."/>
            <person name="Hauser L."/>
            <person name="Markowitz V."/>
            <person name="Cheng J.-F."/>
            <person name="Hugenholtz P."/>
            <person name="Woyke T."/>
            <person name="Wu D."/>
            <person name="Spring S."/>
            <person name="Schroeder M."/>
            <person name="Brambilla E."/>
            <person name="Klenk H.-P."/>
            <person name="Eisen J.A."/>
        </authorList>
    </citation>
    <scope>NUCLEOTIDE SEQUENCE [LARGE SCALE GENOMIC DNA]</scope>
    <source>
        <strain evidence="4">DSM 15286 / JCM 11887 / CIR29812</strain>
    </source>
</reference>
<keyword evidence="1" id="KW-0472">Membrane</keyword>
<keyword evidence="1" id="KW-1133">Transmembrane helix</keyword>
<organism evidence="3 4">
    <name type="scientific">Thermodesulfatator indicus (strain DSM 15286 / JCM 11887 / CIR29812)</name>
    <dbReference type="NCBI Taxonomy" id="667014"/>
    <lineage>
        <taxon>Bacteria</taxon>
        <taxon>Pseudomonadati</taxon>
        <taxon>Thermodesulfobacteriota</taxon>
        <taxon>Thermodesulfobacteria</taxon>
        <taxon>Thermodesulfobacteriales</taxon>
        <taxon>Thermodesulfatatoraceae</taxon>
        <taxon>Thermodesulfatator</taxon>
    </lineage>
</organism>
<dbReference type="eggNOG" id="COG1597">
    <property type="taxonomic scope" value="Bacteria"/>
</dbReference>
<dbReference type="AlphaFoldDB" id="F8ADB6"/>
<evidence type="ECO:0000256" key="1">
    <source>
        <dbReference type="SAM" id="Phobius"/>
    </source>
</evidence>
<dbReference type="InterPro" id="IPR016064">
    <property type="entry name" value="NAD/diacylglycerol_kinase_sf"/>
</dbReference>
<protein>
    <submittedName>
        <fullName evidence="3">Diacylglycerol kinase catalytic region</fullName>
    </submittedName>
</protein>
<sequence length="283" mass="32030">MEVSDKNRLKKAVLLWNPSAGKNLKEGLLLYALAKQAGLAQAPVKNYQEIEEALLNYSREGKRHFIVSGGDGTISAFITAYLRHLPDQEIALTVLPGGTNNLIAWDVSRPFRQVKIFMNFLKAKKPLILKRRALKVIPGNYYGLFCAAGLLAEGTFFYNVLRKKEGIRGLKNIFKVVRKTFKKGLKREIPLIVETNSLVYFPETAMLTTLNKLFIPLKPFKKVSNCPKIKIGLFPRKIVPFKTLCEEEVRLHTPGIALDGEEIESPANLFKINVTKEITFLKW</sequence>
<feature type="transmembrane region" description="Helical" evidence="1">
    <location>
        <begin position="141"/>
        <end position="161"/>
    </location>
</feature>
<proteinExistence type="predicted"/>